<protein>
    <submittedName>
        <fullName evidence="1">Uncharacterized protein</fullName>
    </submittedName>
</protein>
<accession>A0A564YB06</accession>
<dbReference type="AlphaFoldDB" id="A0A564YB06"/>
<name>A0A564YB06_HYMDI</name>
<proteinExistence type="predicted"/>
<sequence>MIHSHQLRPINSDIQVLQLTPPNQQRLLAFVYVVQSLSFLSLIKVPSEPNTSGASSFSQNFVFRAKHQLASIIQEERGIEITILTSLANQENNQPEILQALNSRSDNWES</sequence>
<organism evidence="1 2">
    <name type="scientific">Hymenolepis diminuta</name>
    <name type="common">Rat tapeworm</name>
    <dbReference type="NCBI Taxonomy" id="6216"/>
    <lineage>
        <taxon>Eukaryota</taxon>
        <taxon>Metazoa</taxon>
        <taxon>Spiralia</taxon>
        <taxon>Lophotrochozoa</taxon>
        <taxon>Platyhelminthes</taxon>
        <taxon>Cestoda</taxon>
        <taxon>Eucestoda</taxon>
        <taxon>Cyclophyllidea</taxon>
        <taxon>Hymenolepididae</taxon>
        <taxon>Hymenolepis</taxon>
    </lineage>
</organism>
<dbReference type="Proteomes" id="UP000321570">
    <property type="component" value="Unassembled WGS sequence"/>
</dbReference>
<dbReference type="EMBL" id="CABIJS010000123">
    <property type="protein sequence ID" value="VUZ44451.1"/>
    <property type="molecule type" value="Genomic_DNA"/>
</dbReference>
<reference evidence="1 2" key="1">
    <citation type="submission" date="2019-07" db="EMBL/GenBank/DDBJ databases">
        <authorList>
            <person name="Jastrzebski P J."/>
            <person name="Paukszto L."/>
            <person name="Jastrzebski P J."/>
        </authorList>
    </citation>
    <scope>NUCLEOTIDE SEQUENCE [LARGE SCALE GENOMIC DNA]</scope>
    <source>
        <strain evidence="1 2">WMS-il1</strain>
    </source>
</reference>
<keyword evidence="2" id="KW-1185">Reference proteome</keyword>
<evidence type="ECO:0000313" key="1">
    <source>
        <dbReference type="EMBL" id="VUZ44451.1"/>
    </source>
</evidence>
<gene>
    <name evidence="1" type="ORF">WMSIL1_LOCUS4455</name>
</gene>
<evidence type="ECO:0000313" key="2">
    <source>
        <dbReference type="Proteomes" id="UP000321570"/>
    </source>
</evidence>